<evidence type="ECO:0000256" key="2">
    <source>
        <dbReference type="ARBA" id="ARBA00023315"/>
    </source>
</evidence>
<dbReference type="SUPFAM" id="SSF55729">
    <property type="entry name" value="Acyl-CoA N-acyltransferases (Nat)"/>
    <property type="match status" value="1"/>
</dbReference>
<comment type="caution">
    <text evidence="4">The sequence shown here is derived from an EMBL/GenBank/DDBJ whole genome shotgun (WGS) entry which is preliminary data.</text>
</comment>
<evidence type="ECO:0000259" key="3">
    <source>
        <dbReference type="PROSITE" id="PS51186"/>
    </source>
</evidence>
<dbReference type="Gene3D" id="3.40.630.30">
    <property type="match status" value="1"/>
</dbReference>
<organism evidence="4 5">
    <name type="scientific">Umezawaea endophytica</name>
    <dbReference type="NCBI Taxonomy" id="1654476"/>
    <lineage>
        <taxon>Bacteria</taxon>
        <taxon>Bacillati</taxon>
        <taxon>Actinomycetota</taxon>
        <taxon>Actinomycetes</taxon>
        <taxon>Pseudonocardiales</taxon>
        <taxon>Pseudonocardiaceae</taxon>
        <taxon>Umezawaea</taxon>
    </lineage>
</organism>
<dbReference type="EMBL" id="JANYMP010000012">
    <property type="protein sequence ID" value="MCS7480150.1"/>
    <property type="molecule type" value="Genomic_DNA"/>
</dbReference>
<reference evidence="4" key="1">
    <citation type="submission" date="2022-08" db="EMBL/GenBank/DDBJ databases">
        <authorList>
            <person name="Tistechok S."/>
            <person name="Samborskyy M."/>
            <person name="Roman I."/>
        </authorList>
    </citation>
    <scope>NUCLEOTIDE SEQUENCE</scope>
    <source>
        <strain evidence="4">DSM 103496</strain>
    </source>
</reference>
<feature type="domain" description="N-acetyltransferase" evidence="3">
    <location>
        <begin position="4"/>
        <end position="164"/>
    </location>
</feature>
<keyword evidence="1" id="KW-0808">Transferase</keyword>
<name>A0A9X3AI44_9PSEU</name>
<dbReference type="PANTHER" id="PTHR43877">
    <property type="entry name" value="AMINOALKYLPHOSPHONATE N-ACETYLTRANSFERASE-RELATED-RELATED"/>
    <property type="match status" value="1"/>
</dbReference>
<evidence type="ECO:0000313" key="4">
    <source>
        <dbReference type="EMBL" id="MCS7480150.1"/>
    </source>
</evidence>
<evidence type="ECO:0000313" key="5">
    <source>
        <dbReference type="Proteomes" id="UP001141259"/>
    </source>
</evidence>
<dbReference type="Proteomes" id="UP001141259">
    <property type="component" value="Unassembled WGS sequence"/>
</dbReference>
<dbReference type="GO" id="GO:0016747">
    <property type="term" value="F:acyltransferase activity, transferring groups other than amino-acyl groups"/>
    <property type="evidence" value="ECO:0007669"/>
    <property type="project" value="InterPro"/>
</dbReference>
<dbReference type="AlphaFoldDB" id="A0A9X3AI44"/>
<gene>
    <name evidence="4" type="ORF">NZH93_25115</name>
</gene>
<dbReference type="PANTHER" id="PTHR43877:SF2">
    <property type="entry name" value="AMINOALKYLPHOSPHONATE N-ACETYLTRANSFERASE-RELATED"/>
    <property type="match status" value="1"/>
</dbReference>
<dbReference type="InterPro" id="IPR000182">
    <property type="entry name" value="GNAT_dom"/>
</dbReference>
<dbReference type="InterPro" id="IPR016181">
    <property type="entry name" value="Acyl_CoA_acyltransferase"/>
</dbReference>
<dbReference type="CDD" id="cd04301">
    <property type="entry name" value="NAT_SF"/>
    <property type="match status" value="1"/>
</dbReference>
<sequence length="164" mass="17918">MNDITIRPAHPDEWAAAGEITVAAYLADNHIDSHTGGYADQLANATARAKEAELLVAITADEVVGTVTIVHPNTQWSEVSREGELEFRMLAVAPKARGRGIGELLVQAAISRAQEQGAHHLVLSSSEHMETAHRLYTRQGFTRLPDRDWHPLPGLTAKAFILKL</sequence>
<keyword evidence="2" id="KW-0012">Acyltransferase</keyword>
<proteinExistence type="predicted"/>
<dbReference type="InterPro" id="IPR050832">
    <property type="entry name" value="Bact_Acetyltransf"/>
</dbReference>
<keyword evidence="5" id="KW-1185">Reference proteome</keyword>
<dbReference type="PROSITE" id="PS51186">
    <property type="entry name" value="GNAT"/>
    <property type="match status" value="1"/>
</dbReference>
<dbReference type="Pfam" id="PF00583">
    <property type="entry name" value="Acetyltransf_1"/>
    <property type="match status" value="1"/>
</dbReference>
<accession>A0A9X3AI44</accession>
<dbReference type="RefSeq" id="WP_259625645.1">
    <property type="nucleotide sequence ID" value="NZ_JANYMP010000012.1"/>
</dbReference>
<protein>
    <submittedName>
        <fullName evidence="4">GNAT family N-acetyltransferase</fullName>
    </submittedName>
</protein>
<evidence type="ECO:0000256" key="1">
    <source>
        <dbReference type="ARBA" id="ARBA00022679"/>
    </source>
</evidence>